<accession>A0A8W8MFN2</accession>
<dbReference type="Proteomes" id="UP000005408">
    <property type="component" value="Unassembled WGS sequence"/>
</dbReference>
<keyword evidence="3" id="KW-1185">Reference proteome</keyword>
<dbReference type="AlphaFoldDB" id="A0A8W8MFN2"/>
<organism evidence="2 3">
    <name type="scientific">Magallana gigas</name>
    <name type="common">Pacific oyster</name>
    <name type="synonym">Crassostrea gigas</name>
    <dbReference type="NCBI Taxonomy" id="29159"/>
    <lineage>
        <taxon>Eukaryota</taxon>
        <taxon>Metazoa</taxon>
        <taxon>Spiralia</taxon>
        <taxon>Lophotrochozoa</taxon>
        <taxon>Mollusca</taxon>
        <taxon>Bivalvia</taxon>
        <taxon>Autobranchia</taxon>
        <taxon>Pteriomorphia</taxon>
        <taxon>Ostreida</taxon>
        <taxon>Ostreoidea</taxon>
        <taxon>Ostreidae</taxon>
        <taxon>Magallana</taxon>
    </lineage>
</organism>
<reference evidence="2" key="1">
    <citation type="submission" date="2022-08" db="UniProtKB">
        <authorList>
            <consortium name="EnsemblMetazoa"/>
        </authorList>
    </citation>
    <scope>IDENTIFICATION</scope>
    <source>
        <strain evidence="2">05x7-T-G4-1.051#20</strain>
    </source>
</reference>
<dbReference type="EnsemblMetazoa" id="G32727.5">
    <property type="protein sequence ID" value="G32727.5:cds"/>
    <property type="gene ID" value="G32727"/>
</dbReference>
<protein>
    <submittedName>
        <fullName evidence="2">Uncharacterized protein</fullName>
    </submittedName>
</protein>
<feature type="region of interest" description="Disordered" evidence="1">
    <location>
        <begin position="56"/>
        <end position="77"/>
    </location>
</feature>
<evidence type="ECO:0000313" key="2">
    <source>
        <dbReference type="EnsemblMetazoa" id="G32727.5:cds"/>
    </source>
</evidence>
<name>A0A8W8MFN2_MAGGI</name>
<evidence type="ECO:0000313" key="3">
    <source>
        <dbReference type="Proteomes" id="UP000005408"/>
    </source>
</evidence>
<evidence type="ECO:0000256" key="1">
    <source>
        <dbReference type="SAM" id="MobiDB-lite"/>
    </source>
</evidence>
<sequence length="77" mass="7872">GPDGKGPGCNSISSSGTLSSYGQVVSGSNVYSANGCGPDGKGPGCQVKPLSLPKYFSRKSSQYPRRKNCSPNEIGCN</sequence>
<proteinExistence type="predicted"/>